<dbReference type="PANTHER" id="PTHR33476:SF7">
    <property type="entry name" value="EMB|CAB62613.1"/>
    <property type="match status" value="1"/>
</dbReference>
<dbReference type="AlphaFoldDB" id="A0A9I9DDY5"/>
<feature type="compositionally biased region" description="Low complexity" evidence="2">
    <location>
        <begin position="169"/>
        <end position="179"/>
    </location>
</feature>
<feature type="coiled-coil region" evidence="1">
    <location>
        <begin position="669"/>
        <end position="696"/>
    </location>
</feature>
<reference evidence="4" key="1">
    <citation type="submission" date="2023-03" db="UniProtKB">
        <authorList>
            <consortium name="EnsemblPlants"/>
        </authorList>
    </citation>
    <scope>IDENTIFICATION</scope>
</reference>
<keyword evidence="3" id="KW-1133">Transmembrane helix</keyword>
<feature type="compositionally biased region" description="Acidic residues" evidence="2">
    <location>
        <begin position="813"/>
        <end position="828"/>
    </location>
</feature>
<dbReference type="EnsemblPlants" id="MELO3C017225.2.1">
    <property type="protein sequence ID" value="MELO3C017225.2.1"/>
    <property type="gene ID" value="MELO3C017225.2"/>
</dbReference>
<feature type="transmembrane region" description="Helical" evidence="3">
    <location>
        <begin position="64"/>
        <end position="86"/>
    </location>
</feature>
<feature type="compositionally biased region" description="Polar residues" evidence="2">
    <location>
        <begin position="505"/>
        <end position="521"/>
    </location>
</feature>
<dbReference type="InterPro" id="IPR040348">
    <property type="entry name" value="POLAR-like"/>
</dbReference>
<evidence type="ECO:0000256" key="1">
    <source>
        <dbReference type="SAM" id="Coils"/>
    </source>
</evidence>
<name>A0A9I9DDY5_CUCME</name>
<dbReference type="GO" id="GO:0008356">
    <property type="term" value="P:asymmetric cell division"/>
    <property type="evidence" value="ECO:0007669"/>
    <property type="project" value="InterPro"/>
</dbReference>
<keyword evidence="1" id="KW-0175">Coiled coil</keyword>
<feature type="compositionally biased region" description="Basic and acidic residues" evidence="2">
    <location>
        <begin position="522"/>
        <end position="541"/>
    </location>
</feature>
<feature type="region of interest" description="Disordered" evidence="2">
    <location>
        <begin position="169"/>
        <end position="190"/>
    </location>
</feature>
<feature type="region of interest" description="Disordered" evidence="2">
    <location>
        <begin position="505"/>
        <end position="541"/>
    </location>
</feature>
<proteinExistence type="predicted"/>
<feature type="compositionally biased region" description="Polar residues" evidence="2">
    <location>
        <begin position="755"/>
        <end position="784"/>
    </location>
</feature>
<feature type="region of interest" description="Disordered" evidence="2">
    <location>
        <begin position="804"/>
        <end position="828"/>
    </location>
</feature>
<protein>
    <submittedName>
        <fullName evidence="4">Uncharacterized protein</fullName>
    </submittedName>
</protein>
<feature type="region of interest" description="Disordered" evidence="2">
    <location>
        <begin position="748"/>
        <end position="784"/>
    </location>
</feature>
<dbReference type="PANTHER" id="PTHR33476">
    <property type="entry name" value="EMB|CAB62613.1"/>
    <property type="match status" value="1"/>
</dbReference>
<accession>A0A9I9DDY5</accession>
<keyword evidence="3" id="KW-0812">Transmembrane</keyword>
<dbReference type="Gramene" id="MELO3C017225.2.1">
    <property type="protein sequence ID" value="MELO3C017225.2.1"/>
    <property type="gene ID" value="MELO3C017225.2"/>
</dbReference>
<evidence type="ECO:0000313" key="4">
    <source>
        <dbReference type="EnsemblPlants" id="MELO3C017225.2.1"/>
    </source>
</evidence>
<keyword evidence="3" id="KW-0472">Membrane</keyword>
<evidence type="ECO:0000256" key="3">
    <source>
        <dbReference type="SAM" id="Phobius"/>
    </source>
</evidence>
<feature type="coiled-coil region" evidence="1">
    <location>
        <begin position="455"/>
        <end position="489"/>
    </location>
</feature>
<feature type="transmembrane region" description="Helical" evidence="3">
    <location>
        <begin position="98"/>
        <end position="117"/>
    </location>
</feature>
<evidence type="ECO:0000256" key="2">
    <source>
        <dbReference type="SAM" id="MobiDB-lite"/>
    </source>
</evidence>
<organism evidence="4">
    <name type="scientific">Cucumis melo</name>
    <name type="common">Muskmelon</name>
    <dbReference type="NCBI Taxonomy" id="3656"/>
    <lineage>
        <taxon>Eukaryota</taxon>
        <taxon>Viridiplantae</taxon>
        <taxon>Streptophyta</taxon>
        <taxon>Embryophyta</taxon>
        <taxon>Tracheophyta</taxon>
        <taxon>Spermatophyta</taxon>
        <taxon>Magnoliopsida</taxon>
        <taxon>eudicotyledons</taxon>
        <taxon>Gunneridae</taxon>
        <taxon>Pentapetalae</taxon>
        <taxon>rosids</taxon>
        <taxon>fabids</taxon>
        <taxon>Cucurbitales</taxon>
        <taxon>Cucurbitaceae</taxon>
        <taxon>Benincaseae</taxon>
        <taxon>Cucumis</taxon>
    </lineage>
</organism>
<sequence>MYTGPLITGQRVLYSSPSELFPTTAAATITTPSKPPRFFDWLVFWDLRLNFNFFDLTHYSPSSLSFFIGFVYILFLMGICNCVNGFCSKEVVLEWGRWLVNFTVKVLLSIMLGRSGLANKREEYCREIWLVSLAVEGCVGMDLWVVATAAGAGCLAKYWQKLLKDGNTSSQMSSRNSSNGELGSLDHPFHQTEQGTKASGDILAGEEEVLNGRDYVGSRFNVASTSGFDCEKMDNMGNWQEYNGLSVSNLPLELSTATSNDPQTFGHRSSVNVNVNDNMIDQLPCSSSRELNCFRPTVRKIGSLRHKQSYGRFIRPLSSLESCVLSHLYKEHVEMEEYILHSFQSPSRSTMRRFVVNDGTRIVRRRVRDSFSVQVDMDASNFHKEPFIGKNRNIYGIPLLPKTRSLKTSEMIDINGGGRQSEASSASPMHNEKFLHAKDRMILFCLGISIGLISFMENKREIDKLKELLKHTENLVQDLQEELEMKDSLTVKELSNENCESVGISENSFFNGKDQNLNPSAKSDDKELSKPNPEEDSESLSKIEAELEAELQRLGLNTETSSADKRFADLHEDTEEEIFRLFSLKSLITINRECHLGPSFSPPLAANSSCAYLDQEFTVDFSEGELRADMINDLSPKLQQNQDASEFTSSGNYTVSPWELSVRLHEVVQSRLEARVRELETALENSERRLHSIEAKRTDSWKEFTHNEMLHSSSEESLTAQPLVMNLSGEALDAYNDAYNELMDIDDSEEEPMHSPSTGDESKHSQSQTTVNGHPFSVQNGRRNGSISLGRILVEEKMKNSYKKFGTMNGESNEVDGSEDESSDYDDEVEKQLIKQIVEKTRMGSPVVRNAQRWLFSMDKDDG</sequence>